<dbReference type="EMBL" id="FOCX01000027">
    <property type="protein sequence ID" value="SEP01812.1"/>
    <property type="molecule type" value="Genomic_DNA"/>
</dbReference>
<keyword evidence="4" id="KW-1185">Reference proteome</keyword>
<evidence type="ECO:0000313" key="3">
    <source>
        <dbReference type="EMBL" id="SEP01812.1"/>
    </source>
</evidence>
<dbReference type="Proteomes" id="UP000198775">
    <property type="component" value="Unassembled WGS sequence"/>
</dbReference>
<dbReference type="RefSeq" id="WP_092663457.1">
    <property type="nucleotide sequence ID" value="NZ_FOCX01000027.1"/>
</dbReference>
<feature type="transmembrane region" description="Helical" evidence="1">
    <location>
        <begin position="21"/>
        <end position="46"/>
    </location>
</feature>
<accession>A0A1H8UEY3</accession>
<gene>
    <name evidence="3" type="ORF">SAMN05216388_102731</name>
</gene>
<name>A0A1H8UEY3_9EURY</name>
<dbReference type="Pfam" id="PF04982">
    <property type="entry name" value="TM_HPP"/>
    <property type="match status" value="1"/>
</dbReference>
<protein>
    <submittedName>
        <fullName evidence="3">HPP family protein</fullName>
    </submittedName>
</protein>
<keyword evidence="1" id="KW-0472">Membrane</keyword>
<organism evidence="3 4">
    <name type="scientific">Halorientalis persicus</name>
    <dbReference type="NCBI Taxonomy" id="1367881"/>
    <lineage>
        <taxon>Archaea</taxon>
        <taxon>Methanobacteriati</taxon>
        <taxon>Methanobacteriota</taxon>
        <taxon>Stenosarchaea group</taxon>
        <taxon>Halobacteria</taxon>
        <taxon>Halobacteriales</taxon>
        <taxon>Haloarculaceae</taxon>
        <taxon>Halorientalis</taxon>
    </lineage>
</organism>
<evidence type="ECO:0000256" key="1">
    <source>
        <dbReference type="SAM" id="Phobius"/>
    </source>
</evidence>
<feature type="transmembrane region" description="Helical" evidence="1">
    <location>
        <begin position="102"/>
        <end position="122"/>
    </location>
</feature>
<proteinExistence type="predicted"/>
<feature type="domain" description="HPP transmembrane region" evidence="2">
    <location>
        <begin position="26"/>
        <end position="158"/>
    </location>
</feature>
<evidence type="ECO:0000313" key="4">
    <source>
        <dbReference type="Proteomes" id="UP000198775"/>
    </source>
</evidence>
<reference evidence="4" key="1">
    <citation type="submission" date="2016-10" db="EMBL/GenBank/DDBJ databases">
        <authorList>
            <person name="Varghese N."/>
            <person name="Submissions S."/>
        </authorList>
    </citation>
    <scope>NUCLEOTIDE SEQUENCE [LARGE SCALE GENOMIC DNA]</scope>
    <source>
        <strain evidence="4">IBRC-M 10043</strain>
    </source>
</reference>
<dbReference type="InterPro" id="IPR058581">
    <property type="entry name" value="TM_HPP"/>
</dbReference>
<evidence type="ECO:0000259" key="2">
    <source>
        <dbReference type="Pfam" id="PF04982"/>
    </source>
</evidence>
<feature type="transmembrane region" description="Helical" evidence="1">
    <location>
        <begin position="134"/>
        <end position="160"/>
    </location>
</feature>
<keyword evidence="1" id="KW-1133">Transmembrane helix</keyword>
<feature type="transmembrane region" description="Helical" evidence="1">
    <location>
        <begin position="66"/>
        <end position="90"/>
    </location>
</feature>
<sequence length="173" mass="17805">MRESSFGWAAFARARPLVDAGYAGVLLVVTGTLAWVTGEAFVFPSLGPTAYLLATVHTEIQTGRRVIGGHLIGIVAGLIAYHTIASGLAIVPAEPAYSAGQFRLITSAVVSVVLTTAGMRATGTEHAPACATTLIVSLGLLSTLEDAAFIAVSVTLLYLVHLGGKRLVDAVMG</sequence>
<keyword evidence="1" id="KW-0812">Transmembrane</keyword>
<dbReference type="AlphaFoldDB" id="A0A1H8UEY3"/>
<dbReference type="OrthoDB" id="167785at2157"/>